<dbReference type="AlphaFoldDB" id="A0A4Q7N485"/>
<proteinExistence type="predicted"/>
<dbReference type="Proteomes" id="UP000293874">
    <property type="component" value="Unassembled WGS sequence"/>
</dbReference>
<dbReference type="PANTHER" id="PTHR43283:SF7">
    <property type="entry name" value="BETA-LACTAMASE-RELATED DOMAIN-CONTAINING PROTEIN"/>
    <property type="match status" value="1"/>
</dbReference>
<sequence length="363" mass="40371">MTKYQLLLAIPLFLIFSCKKDNSGDEGNPPDSAALYFPPVSGTEWQTTSAASLKWNQPAIDQLYTYLDAKSTKAFIVLKDGKIVLEKYFGTFTQSSDWYWASAGKTMTALLTGIAQEEGLLRLSDKTSKYLGTGWTSLTTAEEDLITIRHQLTMTTGLDDGVADSDCTTPDCLKRKADAGTRWAYHNAPYTLMDKVIEAATGKTFQTYFQQKIRDRIGMKGIWLKSGYNNVYGSDARSMARFGLLLLNKGKWGETEILKDQEFFNAQINSSQQLNPSYGYLTWLNGKTKYMLPTLQVVFNGALAPNAPSDMFCALGKNDQKIYVVPSQKLVVIRMGESAGNVQLAVSSFDNELWGKLKPVIGY</sequence>
<dbReference type="RefSeq" id="WP_130540153.1">
    <property type="nucleotide sequence ID" value="NZ_CP042431.1"/>
</dbReference>
<dbReference type="InterPro" id="IPR012338">
    <property type="entry name" value="Beta-lactam/transpept-like"/>
</dbReference>
<keyword evidence="3" id="KW-1185">Reference proteome</keyword>
<feature type="domain" description="Beta-lactamase-related" evidence="1">
    <location>
        <begin position="74"/>
        <end position="336"/>
    </location>
</feature>
<organism evidence="2 3">
    <name type="scientific">Pseudobacter ginsenosidimutans</name>
    <dbReference type="NCBI Taxonomy" id="661488"/>
    <lineage>
        <taxon>Bacteria</taxon>
        <taxon>Pseudomonadati</taxon>
        <taxon>Bacteroidota</taxon>
        <taxon>Chitinophagia</taxon>
        <taxon>Chitinophagales</taxon>
        <taxon>Chitinophagaceae</taxon>
        <taxon>Pseudobacter</taxon>
    </lineage>
</organism>
<dbReference type="PANTHER" id="PTHR43283">
    <property type="entry name" value="BETA-LACTAMASE-RELATED"/>
    <property type="match status" value="1"/>
</dbReference>
<reference evidence="2 3" key="1">
    <citation type="submission" date="2019-02" db="EMBL/GenBank/DDBJ databases">
        <title>Genomic Encyclopedia of Type Strains, Phase IV (KMG-IV): sequencing the most valuable type-strain genomes for metagenomic binning, comparative biology and taxonomic classification.</title>
        <authorList>
            <person name="Goeker M."/>
        </authorList>
    </citation>
    <scope>NUCLEOTIDE SEQUENCE [LARGE SCALE GENOMIC DNA]</scope>
    <source>
        <strain evidence="2 3">DSM 18116</strain>
    </source>
</reference>
<dbReference type="Pfam" id="PF00144">
    <property type="entry name" value="Beta-lactamase"/>
    <property type="match status" value="1"/>
</dbReference>
<protein>
    <submittedName>
        <fullName evidence="2">CubicO group peptidase (Beta-lactamase class C family)</fullName>
    </submittedName>
</protein>
<dbReference type="InterPro" id="IPR001466">
    <property type="entry name" value="Beta-lactam-related"/>
</dbReference>
<accession>A0A4Q7N485</accession>
<comment type="caution">
    <text evidence="2">The sequence shown here is derived from an EMBL/GenBank/DDBJ whole genome shotgun (WGS) entry which is preliminary data.</text>
</comment>
<dbReference type="SUPFAM" id="SSF56601">
    <property type="entry name" value="beta-lactamase/transpeptidase-like"/>
    <property type="match status" value="1"/>
</dbReference>
<dbReference type="Gene3D" id="3.40.710.10">
    <property type="entry name" value="DD-peptidase/beta-lactamase superfamily"/>
    <property type="match status" value="1"/>
</dbReference>
<dbReference type="InterPro" id="IPR050789">
    <property type="entry name" value="Diverse_Enzym_Activities"/>
</dbReference>
<evidence type="ECO:0000313" key="2">
    <source>
        <dbReference type="EMBL" id="RZS75813.1"/>
    </source>
</evidence>
<gene>
    <name evidence="2" type="ORF">EV199_1688</name>
</gene>
<evidence type="ECO:0000259" key="1">
    <source>
        <dbReference type="Pfam" id="PF00144"/>
    </source>
</evidence>
<dbReference type="EMBL" id="SGXA01000001">
    <property type="protein sequence ID" value="RZS75813.1"/>
    <property type="molecule type" value="Genomic_DNA"/>
</dbReference>
<evidence type="ECO:0000313" key="3">
    <source>
        <dbReference type="Proteomes" id="UP000293874"/>
    </source>
</evidence>
<dbReference type="OrthoDB" id="1185352at2"/>
<dbReference type="PROSITE" id="PS51257">
    <property type="entry name" value="PROKAR_LIPOPROTEIN"/>
    <property type="match status" value="1"/>
</dbReference>
<name>A0A4Q7N485_9BACT</name>